<name>G7ZBX4_AZOL4</name>
<dbReference type="AlphaFoldDB" id="G7ZBX4"/>
<dbReference type="Gene3D" id="3.30.470.20">
    <property type="entry name" value="ATP-grasp fold, B domain"/>
    <property type="match status" value="1"/>
</dbReference>
<gene>
    <name evidence="1" type="ordered locus">AZOLI_p10756</name>
</gene>
<dbReference type="Proteomes" id="UP000005667">
    <property type="component" value="Plasmid AZO_p1"/>
</dbReference>
<evidence type="ECO:0000313" key="2">
    <source>
        <dbReference type="Proteomes" id="UP000005667"/>
    </source>
</evidence>
<dbReference type="Pfam" id="PF14398">
    <property type="entry name" value="ATPgrasp_YheCD"/>
    <property type="match status" value="1"/>
</dbReference>
<dbReference type="SUPFAM" id="SSF56059">
    <property type="entry name" value="Glutathione synthetase ATP-binding domain-like"/>
    <property type="match status" value="1"/>
</dbReference>
<dbReference type="HOGENOM" id="CLU_044334_1_0_5"/>
<dbReference type="InterPro" id="IPR026838">
    <property type="entry name" value="YheC/D"/>
</dbReference>
<geneLocation type="plasmid" evidence="1 2">
    <name>AZO_p1</name>
</geneLocation>
<organism evidence="1 2">
    <name type="scientific">Azospirillum lipoferum (strain 4B)</name>
    <dbReference type="NCBI Taxonomy" id="862719"/>
    <lineage>
        <taxon>Bacteria</taxon>
        <taxon>Pseudomonadati</taxon>
        <taxon>Pseudomonadota</taxon>
        <taxon>Alphaproteobacteria</taxon>
        <taxon>Rhodospirillales</taxon>
        <taxon>Azospirillaceae</taxon>
        <taxon>Azospirillum</taxon>
    </lineage>
</organism>
<reference evidence="2" key="1">
    <citation type="journal article" date="2011" name="PLoS Genet.">
        <title>Azospirillum genomes reveal transition of bacteria from aquatic to terrestrial environments.</title>
        <authorList>
            <person name="Wisniewski-Dye F."/>
            <person name="Borziak K."/>
            <person name="Khalsa-Moyers G."/>
            <person name="Alexandre G."/>
            <person name="Sukharnikov L.O."/>
            <person name="Wuichet K."/>
            <person name="Hurst G.B."/>
            <person name="McDonald W.H."/>
            <person name="Robertson J.S."/>
            <person name="Barbe V."/>
            <person name="Calteau A."/>
            <person name="Rouy Z."/>
            <person name="Mangenot S."/>
            <person name="Prigent-Combaret C."/>
            <person name="Normand P."/>
            <person name="Boyer M."/>
            <person name="Siguier P."/>
            <person name="Dessaux Y."/>
            <person name="Elmerich C."/>
            <person name="Condemine G."/>
            <person name="Krishnen G."/>
            <person name="Kennedy I."/>
            <person name="Paterson A.H."/>
            <person name="Gonzalez V."/>
            <person name="Mavingui P."/>
            <person name="Zhulin I.B."/>
        </authorList>
    </citation>
    <scope>NUCLEOTIDE SEQUENCE [LARGE SCALE GENOMIC DNA]</scope>
    <source>
        <strain evidence="2">4B</strain>
    </source>
</reference>
<sequence length="341" mass="37288">MLAEAALQGAELVLLDRSSWDRRQGLIAGERWTPAGWSSGWFSLPDVVVVKSGADDDWQELDGWIRRSRPVIADSGLDKLAFHELLCGSSLLPHAIPTVGIPPDAIDATLMAVFLEHGSAVVKPVDGRRGFGIQFIHRENGDGETGSGNTWQVQHAGGTIRGTLSEIVDHVRARIAGRLRYRRYLVQRFIHSVAVDGRSADIRVHVQRRADGEWGVTRAYVRLAEAGRFLTNISQGGYQGPIDGFLSVRRNAAEAAELGNRIVALAMEIAKLVDATKPLPLSELGIDLALDERDRLWAIEVNAFPQSSLHEHARAEHMIGYAMAVARGTTGHERLAADRAP</sequence>
<protein>
    <recommendedName>
        <fullName evidence="3">ATP-grasp domain-containing protein</fullName>
    </recommendedName>
</protein>
<proteinExistence type="predicted"/>
<evidence type="ECO:0008006" key="3">
    <source>
        <dbReference type="Google" id="ProtNLM"/>
    </source>
</evidence>
<keyword evidence="2" id="KW-1185">Reference proteome</keyword>
<keyword evidence="1" id="KW-0614">Plasmid</keyword>
<dbReference type="EMBL" id="FQ311869">
    <property type="protein sequence ID" value="CBS88968.1"/>
    <property type="molecule type" value="Genomic_DNA"/>
</dbReference>
<accession>G7ZBX4</accession>
<evidence type="ECO:0000313" key="1">
    <source>
        <dbReference type="EMBL" id="CBS88968.1"/>
    </source>
</evidence>
<dbReference type="OrthoDB" id="1809801at2"/>
<dbReference type="KEGG" id="ali:AZOLI_p10756"/>